<protein>
    <recommendedName>
        <fullName evidence="1">DSBA-like thioredoxin domain-containing protein</fullName>
    </recommendedName>
</protein>
<dbReference type="Gene3D" id="3.40.30.10">
    <property type="entry name" value="Glutaredoxin"/>
    <property type="match status" value="1"/>
</dbReference>
<organism evidence="2 3">
    <name type="scientific">Lithohypha guttulata</name>
    <dbReference type="NCBI Taxonomy" id="1690604"/>
    <lineage>
        <taxon>Eukaryota</taxon>
        <taxon>Fungi</taxon>
        <taxon>Dikarya</taxon>
        <taxon>Ascomycota</taxon>
        <taxon>Pezizomycotina</taxon>
        <taxon>Eurotiomycetes</taxon>
        <taxon>Chaetothyriomycetidae</taxon>
        <taxon>Chaetothyriales</taxon>
        <taxon>Trichomeriaceae</taxon>
        <taxon>Lithohypha</taxon>
    </lineage>
</organism>
<dbReference type="SUPFAM" id="SSF52833">
    <property type="entry name" value="Thioredoxin-like"/>
    <property type="match status" value="1"/>
</dbReference>
<evidence type="ECO:0000259" key="1">
    <source>
        <dbReference type="Pfam" id="PF01323"/>
    </source>
</evidence>
<reference evidence="2 3" key="1">
    <citation type="submission" date="2023-08" db="EMBL/GenBank/DDBJ databases">
        <title>Black Yeasts Isolated from many extreme environments.</title>
        <authorList>
            <person name="Coleine C."/>
            <person name="Stajich J.E."/>
            <person name="Selbmann L."/>
        </authorList>
    </citation>
    <scope>NUCLEOTIDE SEQUENCE [LARGE SCALE GENOMIC DNA]</scope>
    <source>
        <strain evidence="2 3">CCFEE 5885</strain>
    </source>
</reference>
<proteinExistence type="predicted"/>
<dbReference type="Proteomes" id="UP001345013">
    <property type="component" value="Unassembled WGS sequence"/>
</dbReference>
<dbReference type="InterPro" id="IPR036249">
    <property type="entry name" value="Thioredoxin-like_sf"/>
</dbReference>
<sequence>MPGKVLAHLDCASPYSYFALIHLRRYRAILASHNIKTDIIPVFLGGINHATGNKPPSTLPAKAKYGPYDLARACEQFGTCRLTTPPFFPMVSLLPQRCMCVIKAKYAVETFEPVFERLWVWVFNKHVDLAQPANMKEALLDGGELSENQVDEVLNLAGTKEVKSQLNENTRRCVEEYGAFGAPWLWIVKTDQGGKEVLAEPVFGSDRWMYVYKLLDLPFHDVKLLKRQEENASRQVSDAKL</sequence>
<dbReference type="EMBL" id="JAVRRG010000090">
    <property type="protein sequence ID" value="KAK5087442.1"/>
    <property type="molecule type" value="Genomic_DNA"/>
</dbReference>
<evidence type="ECO:0000313" key="3">
    <source>
        <dbReference type="Proteomes" id="UP001345013"/>
    </source>
</evidence>
<accession>A0ABR0K550</accession>
<gene>
    <name evidence="2" type="ORF">LTR24_006711</name>
</gene>
<evidence type="ECO:0000313" key="2">
    <source>
        <dbReference type="EMBL" id="KAK5087442.1"/>
    </source>
</evidence>
<feature type="domain" description="DSBA-like thioredoxin" evidence="1">
    <location>
        <begin position="8"/>
        <end position="209"/>
    </location>
</feature>
<name>A0ABR0K550_9EURO</name>
<dbReference type="PANTHER" id="PTHR42943">
    <property type="entry name" value="GLUTATHIONE S-TRANSFERASE KAPPA"/>
    <property type="match status" value="1"/>
</dbReference>
<dbReference type="InterPro" id="IPR001853">
    <property type="entry name" value="DSBA-like_thioredoxin_dom"/>
</dbReference>
<dbReference type="Pfam" id="PF01323">
    <property type="entry name" value="DSBA"/>
    <property type="match status" value="1"/>
</dbReference>
<dbReference type="InterPro" id="IPR051924">
    <property type="entry name" value="GST_Kappa/NadH"/>
</dbReference>
<dbReference type="PANTHER" id="PTHR42943:SF13">
    <property type="entry name" value="GLUTATHIONE S-TRANSFERASE KAPPA-RELATED"/>
    <property type="match status" value="1"/>
</dbReference>
<keyword evidence="3" id="KW-1185">Reference proteome</keyword>
<comment type="caution">
    <text evidence="2">The sequence shown here is derived from an EMBL/GenBank/DDBJ whole genome shotgun (WGS) entry which is preliminary data.</text>
</comment>